<evidence type="ECO:0000256" key="2">
    <source>
        <dbReference type="SAM" id="SignalP"/>
    </source>
</evidence>
<sequence>MMIIILVVVVETLVTMEIPPTLEKNHQGESSRSNLPRQTVWNRAHPFELIIGDPGVGVKTRSATQNECHYSGFLSEMEPKKTEEALTDPDWVIAMQDELNQFEQYQVWKLVPRPKNKKVVGTRWVYRNKLDEDDIVTRNKARLVAKGYSQAEGNDYDETYAPVARLEAIRMFLAFAAYSNFKVYQMDVKSAFLNGELDEEVYVEQPLGFENQELLDFVYFLFKAIYGLKQAPRKWYDTLSGFLLENGFVRGIIDKTLFSKKHKSDMILVQVYVDDIIFGSTNDDLCKRFAKLMQSKFEMSMMGELKFFLGLQVSQRSNGIFICQSKYLKELLKKYHMEDSASARTPSSTAVKLGACDNSIKVDITRYIGMIGSLLYLIASRPDIIYATCLCARFQAYPRDLHLVAVKRILRYLKGTPNLGIWYPKDSGFNLVGYTDSDYAEQQTVSNSTAEAEYIAAGSCCAQILWIRNQLKDYGFALDKIPILCDSTSAIAISNNLVQHSRTKHIDIRYHFIREHVMNGTVELHFVPTEEQTADIFTKSVDESTFIKIDPLRFLCSSVVIAGDSKSFTFNILNQQYTVTFELFCDVLHFPKDRFDHLPTDDELSQFFVNIHYQGPLQMVKLSKSFVVREWDMFFDTIARVFGNCTKTNFHCITSLNQYIAYAIVYGRRLNFAEILWNLILNRLAHSRRDSDNNGKVKCWYPRFLTLIINHLLTAEQVELFRETRFETSPTTYTKFYTRLDVSSKFLNIHVLVSPLMSQFINLPIFGEQVPEPHPVPLHVVIPNPGSSSGTLLETQVVVRADPEIVEPQSLTQVIEPNIESNTPDTQPEPNIQTSSRRVSEIAEMSAPTTLSPPLKKRKTL</sequence>
<reference evidence="4" key="1">
    <citation type="submission" date="2023-02" db="EMBL/GenBank/DDBJ databases">
        <title>Genome of toxic invasive species Heracleum sosnowskyi carries increased number of genes despite the absence of recent whole-genome duplications.</title>
        <authorList>
            <person name="Schelkunov M."/>
            <person name="Shtratnikova V."/>
            <person name="Makarenko M."/>
            <person name="Klepikova A."/>
            <person name="Omelchenko D."/>
            <person name="Novikova G."/>
            <person name="Obukhova E."/>
            <person name="Bogdanov V."/>
            <person name="Penin A."/>
            <person name="Logacheva M."/>
        </authorList>
    </citation>
    <scope>NUCLEOTIDE SEQUENCE</scope>
    <source>
        <strain evidence="4">Hsosn_3</strain>
        <tissue evidence="4">Leaf</tissue>
    </source>
</reference>
<dbReference type="EMBL" id="JAUIZM010000002">
    <property type="protein sequence ID" value="KAK1397203.1"/>
    <property type="molecule type" value="Genomic_DNA"/>
</dbReference>
<dbReference type="InterPro" id="IPR043502">
    <property type="entry name" value="DNA/RNA_pol_sf"/>
</dbReference>
<accession>A0AAD8N772</accession>
<evidence type="ECO:0000256" key="1">
    <source>
        <dbReference type="SAM" id="MobiDB-lite"/>
    </source>
</evidence>
<keyword evidence="2" id="KW-0732">Signal</keyword>
<dbReference type="PANTHER" id="PTHR11439">
    <property type="entry name" value="GAG-POL-RELATED RETROTRANSPOSON"/>
    <property type="match status" value="1"/>
</dbReference>
<dbReference type="Proteomes" id="UP001237642">
    <property type="component" value="Unassembled WGS sequence"/>
</dbReference>
<evidence type="ECO:0000259" key="3">
    <source>
        <dbReference type="Pfam" id="PF07727"/>
    </source>
</evidence>
<organism evidence="4 5">
    <name type="scientific">Heracleum sosnowskyi</name>
    <dbReference type="NCBI Taxonomy" id="360622"/>
    <lineage>
        <taxon>Eukaryota</taxon>
        <taxon>Viridiplantae</taxon>
        <taxon>Streptophyta</taxon>
        <taxon>Embryophyta</taxon>
        <taxon>Tracheophyta</taxon>
        <taxon>Spermatophyta</taxon>
        <taxon>Magnoliopsida</taxon>
        <taxon>eudicotyledons</taxon>
        <taxon>Gunneridae</taxon>
        <taxon>Pentapetalae</taxon>
        <taxon>asterids</taxon>
        <taxon>campanulids</taxon>
        <taxon>Apiales</taxon>
        <taxon>Apiaceae</taxon>
        <taxon>Apioideae</taxon>
        <taxon>apioid superclade</taxon>
        <taxon>Tordylieae</taxon>
        <taxon>Tordyliinae</taxon>
        <taxon>Heracleum</taxon>
    </lineage>
</organism>
<gene>
    <name evidence="4" type="ORF">POM88_007066</name>
</gene>
<feature type="domain" description="Reverse transcriptase Ty1/copia-type" evidence="3">
    <location>
        <begin position="105"/>
        <end position="347"/>
    </location>
</feature>
<dbReference type="CDD" id="cd09272">
    <property type="entry name" value="RNase_HI_RT_Ty1"/>
    <property type="match status" value="1"/>
</dbReference>
<dbReference type="PANTHER" id="PTHR11439:SF495">
    <property type="entry name" value="REVERSE TRANSCRIPTASE, RNA-DEPENDENT DNA POLYMERASE-RELATED"/>
    <property type="match status" value="1"/>
</dbReference>
<feature type="signal peptide" evidence="2">
    <location>
        <begin position="1"/>
        <end position="16"/>
    </location>
</feature>
<feature type="region of interest" description="Disordered" evidence="1">
    <location>
        <begin position="817"/>
        <end position="861"/>
    </location>
</feature>
<comment type="caution">
    <text evidence="4">The sequence shown here is derived from an EMBL/GenBank/DDBJ whole genome shotgun (WGS) entry which is preliminary data.</text>
</comment>
<keyword evidence="5" id="KW-1185">Reference proteome</keyword>
<feature type="compositionally biased region" description="Polar residues" evidence="1">
    <location>
        <begin position="817"/>
        <end position="837"/>
    </location>
</feature>
<reference evidence="4" key="2">
    <citation type="submission" date="2023-05" db="EMBL/GenBank/DDBJ databases">
        <authorList>
            <person name="Schelkunov M.I."/>
        </authorList>
    </citation>
    <scope>NUCLEOTIDE SEQUENCE</scope>
    <source>
        <strain evidence="4">Hsosn_3</strain>
        <tissue evidence="4">Leaf</tissue>
    </source>
</reference>
<name>A0AAD8N772_9APIA</name>
<proteinExistence type="predicted"/>
<evidence type="ECO:0000313" key="4">
    <source>
        <dbReference type="EMBL" id="KAK1397203.1"/>
    </source>
</evidence>
<feature type="chain" id="PRO_5041932033" description="Reverse transcriptase Ty1/copia-type domain-containing protein" evidence="2">
    <location>
        <begin position="17"/>
        <end position="861"/>
    </location>
</feature>
<dbReference type="SUPFAM" id="SSF56672">
    <property type="entry name" value="DNA/RNA polymerases"/>
    <property type="match status" value="1"/>
</dbReference>
<protein>
    <recommendedName>
        <fullName evidence="3">Reverse transcriptase Ty1/copia-type domain-containing protein</fullName>
    </recommendedName>
</protein>
<dbReference type="InterPro" id="IPR013103">
    <property type="entry name" value="RVT_2"/>
</dbReference>
<evidence type="ECO:0000313" key="5">
    <source>
        <dbReference type="Proteomes" id="UP001237642"/>
    </source>
</evidence>
<dbReference type="AlphaFoldDB" id="A0AAD8N772"/>
<dbReference type="Pfam" id="PF07727">
    <property type="entry name" value="RVT_2"/>
    <property type="match status" value="1"/>
</dbReference>